<dbReference type="InterPro" id="IPR050640">
    <property type="entry name" value="Bact_2-comp_sensor_kinase"/>
</dbReference>
<dbReference type="OrthoDB" id="9776552at2"/>
<keyword evidence="8" id="KW-0472">Membrane</keyword>
<dbReference type="AlphaFoldDB" id="A0A3D9RNM3"/>
<evidence type="ECO:0000256" key="8">
    <source>
        <dbReference type="SAM" id="Phobius"/>
    </source>
</evidence>
<dbReference type="GO" id="GO:0000155">
    <property type="term" value="F:phosphorelay sensor kinase activity"/>
    <property type="evidence" value="ECO:0007669"/>
    <property type="project" value="InterPro"/>
</dbReference>
<dbReference type="GO" id="GO:0005524">
    <property type="term" value="F:ATP binding"/>
    <property type="evidence" value="ECO:0007669"/>
    <property type="project" value="UniProtKB-KW"/>
</dbReference>
<keyword evidence="4" id="KW-0547">Nucleotide-binding</keyword>
<keyword evidence="5 10" id="KW-0418">Kinase</keyword>
<sequence>MRKRFWLVLPWGDNRILLPKSSYSLKNRAYFFLVLSSIIPLALIGYISYISMISLLNNNIDDGIRSNMKQIQISLSNVFSNLEDSALQLAMYNGRVADDIETYIETKDILTKYEKKKAVIESISLINAAKPDIGLIFFYYANKHQVMFENQSVQDGFRLTNLPALASGINATFYGPHQTMKSTKDSNVFSVARKVNLIEGADLYVYMETSIKLFEDLLKSQQYKLAVTSIMLNSQGKIMYSQGQKDFPLGSYVEISKLNETGKSDSIKKGYYVFAEKGEQGWYILSAVKTKAYSSDVRKWFGKFALLAALSIAISLLLGLSIWRIVYRPLRTIHREISLMSHNKFNSELKRTGIIEFDSLLIQFHDMKDKISDLFVELEEKERKKRVIEVEKLLHQINPHFLHNTLNTVQWLARMNGQDEIDRLVALFTRVLHYNLGKEGGIVSLSEEAEALQNYVDLQRIRYAYHFDVQIKVDPELGDVAVPRFIMQPIVENAIYHGLKDESGYIQIRAYEEAGKLTITVQDNGAGMTEQEIERLLEPQADAHKKVGMGIGLSYVRYMLEVNYGSMASMEIRGEKDQGTTFKLTLPISRA</sequence>
<dbReference type="EC" id="2.7.13.3" evidence="2"/>
<dbReference type="GO" id="GO:0016020">
    <property type="term" value="C:membrane"/>
    <property type="evidence" value="ECO:0007669"/>
    <property type="project" value="InterPro"/>
</dbReference>
<keyword evidence="7" id="KW-0902">Two-component regulatory system</keyword>
<dbReference type="Pfam" id="PF06580">
    <property type="entry name" value="His_kinase"/>
    <property type="match status" value="1"/>
</dbReference>
<dbReference type="Proteomes" id="UP000256304">
    <property type="component" value="Unassembled WGS sequence"/>
</dbReference>
<dbReference type="InterPro" id="IPR003594">
    <property type="entry name" value="HATPase_dom"/>
</dbReference>
<accession>A0A3D9RNM3</accession>
<feature type="domain" description="Histidine kinase" evidence="9">
    <location>
        <begin position="486"/>
        <end position="590"/>
    </location>
</feature>
<comment type="catalytic activity">
    <reaction evidence="1">
        <text>ATP + protein L-histidine = ADP + protein N-phospho-L-histidine.</text>
        <dbReference type="EC" id="2.7.13.3"/>
    </reaction>
</comment>
<gene>
    <name evidence="10" type="ORF">A8990_11834</name>
</gene>
<feature type="transmembrane region" description="Helical" evidence="8">
    <location>
        <begin position="29"/>
        <end position="49"/>
    </location>
</feature>
<evidence type="ECO:0000256" key="6">
    <source>
        <dbReference type="ARBA" id="ARBA00022840"/>
    </source>
</evidence>
<dbReference type="InterPro" id="IPR036890">
    <property type="entry name" value="HATPase_C_sf"/>
</dbReference>
<name>A0A3D9RNM3_9BACL</name>
<evidence type="ECO:0000256" key="1">
    <source>
        <dbReference type="ARBA" id="ARBA00000085"/>
    </source>
</evidence>
<evidence type="ECO:0000256" key="4">
    <source>
        <dbReference type="ARBA" id="ARBA00022741"/>
    </source>
</evidence>
<dbReference type="InterPro" id="IPR010559">
    <property type="entry name" value="Sig_transdc_His_kin_internal"/>
</dbReference>
<evidence type="ECO:0000259" key="9">
    <source>
        <dbReference type="PROSITE" id="PS50109"/>
    </source>
</evidence>
<dbReference type="PANTHER" id="PTHR34220">
    <property type="entry name" value="SENSOR HISTIDINE KINASE YPDA"/>
    <property type="match status" value="1"/>
</dbReference>
<dbReference type="InterPro" id="IPR004358">
    <property type="entry name" value="Sig_transdc_His_kin-like_C"/>
</dbReference>
<dbReference type="EMBL" id="QTTN01000018">
    <property type="protein sequence ID" value="REE81510.1"/>
    <property type="molecule type" value="Genomic_DNA"/>
</dbReference>
<keyword evidence="3" id="KW-0808">Transferase</keyword>
<evidence type="ECO:0000256" key="3">
    <source>
        <dbReference type="ARBA" id="ARBA00022679"/>
    </source>
</evidence>
<evidence type="ECO:0000313" key="10">
    <source>
        <dbReference type="EMBL" id="REE81510.1"/>
    </source>
</evidence>
<dbReference type="PROSITE" id="PS50109">
    <property type="entry name" value="HIS_KIN"/>
    <property type="match status" value="1"/>
</dbReference>
<keyword evidence="8" id="KW-0812">Transmembrane</keyword>
<feature type="transmembrane region" description="Helical" evidence="8">
    <location>
        <begin position="304"/>
        <end position="326"/>
    </location>
</feature>
<keyword evidence="11" id="KW-1185">Reference proteome</keyword>
<protein>
    <recommendedName>
        <fullName evidence="2">histidine kinase</fullName>
        <ecNumber evidence="2">2.7.13.3</ecNumber>
    </recommendedName>
</protein>
<evidence type="ECO:0000256" key="2">
    <source>
        <dbReference type="ARBA" id="ARBA00012438"/>
    </source>
</evidence>
<dbReference type="PANTHER" id="PTHR34220:SF7">
    <property type="entry name" value="SENSOR HISTIDINE KINASE YPDA"/>
    <property type="match status" value="1"/>
</dbReference>
<organism evidence="10 11">
    <name type="scientific">Paenibacillus taihuensis</name>
    <dbReference type="NCBI Taxonomy" id="1156355"/>
    <lineage>
        <taxon>Bacteria</taxon>
        <taxon>Bacillati</taxon>
        <taxon>Bacillota</taxon>
        <taxon>Bacilli</taxon>
        <taxon>Bacillales</taxon>
        <taxon>Paenibacillaceae</taxon>
        <taxon>Paenibacillus</taxon>
    </lineage>
</organism>
<comment type="caution">
    <text evidence="10">The sequence shown here is derived from an EMBL/GenBank/DDBJ whole genome shotgun (WGS) entry which is preliminary data.</text>
</comment>
<dbReference type="InterPro" id="IPR005467">
    <property type="entry name" value="His_kinase_dom"/>
</dbReference>
<dbReference type="Pfam" id="PF02518">
    <property type="entry name" value="HATPase_c"/>
    <property type="match status" value="1"/>
</dbReference>
<evidence type="ECO:0000313" key="11">
    <source>
        <dbReference type="Proteomes" id="UP000256304"/>
    </source>
</evidence>
<keyword evidence="6" id="KW-0067">ATP-binding</keyword>
<evidence type="ECO:0000256" key="7">
    <source>
        <dbReference type="ARBA" id="ARBA00023012"/>
    </source>
</evidence>
<keyword evidence="8" id="KW-1133">Transmembrane helix</keyword>
<dbReference type="Gene3D" id="3.30.565.10">
    <property type="entry name" value="Histidine kinase-like ATPase, C-terminal domain"/>
    <property type="match status" value="1"/>
</dbReference>
<evidence type="ECO:0000256" key="5">
    <source>
        <dbReference type="ARBA" id="ARBA00022777"/>
    </source>
</evidence>
<dbReference type="SUPFAM" id="SSF55874">
    <property type="entry name" value="ATPase domain of HSP90 chaperone/DNA topoisomerase II/histidine kinase"/>
    <property type="match status" value="1"/>
</dbReference>
<dbReference type="SMART" id="SM00387">
    <property type="entry name" value="HATPase_c"/>
    <property type="match status" value="1"/>
</dbReference>
<dbReference type="Gene3D" id="6.10.340.10">
    <property type="match status" value="1"/>
</dbReference>
<proteinExistence type="predicted"/>
<reference evidence="10 11" key="1">
    <citation type="submission" date="2018-08" db="EMBL/GenBank/DDBJ databases">
        <title>Genomic Encyclopedia of Type Strains, Phase III (KMG-III): the genomes of soil and plant-associated and newly described type strains.</title>
        <authorList>
            <person name="Whitman W."/>
        </authorList>
    </citation>
    <scope>NUCLEOTIDE SEQUENCE [LARGE SCALE GENOMIC DNA]</scope>
    <source>
        <strain evidence="10 11">CGMCC 1.10966</strain>
    </source>
</reference>
<dbReference type="PRINTS" id="PR00344">
    <property type="entry name" value="BCTRLSENSOR"/>
</dbReference>